<reference evidence="1" key="2">
    <citation type="submission" date="2025-09" db="UniProtKB">
        <authorList>
            <consortium name="EnsemblPlants"/>
        </authorList>
    </citation>
    <scope>IDENTIFICATION</scope>
</reference>
<dbReference type="Proteomes" id="UP001732700">
    <property type="component" value="Chromosome 5C"/>
</dbReference>
<protein>
    <submittedName>
        <fullName evidence="1">Uncharacterized protein</fullName>
    </submittedName>
</protein>
<sequence>MTMRKRMNQMVGSPGTWSGMALRLSQCVFAAASLCAMVTTLDFFSDSPAFCFVNTTMLLQMIWSLALACLDMYAMRNRKDLQERALVFFLVVDDGIMALLNFTAASASAGVSTLYVKDVLFCRKVACGQIVLLIVLAFITTLLAATSFFSMFALYVSFSL</sequence>
<dbReference type="EnsemblPlants" id="AVESA.00010b.r2.5CG0897260.1">
    <property type="protein sequence ID" value="AVESA.00010b.r2.5CG0897260.1.CDS"/>
    <property type="gene ID" value="AVESA.00010b.r2.5CG0897260"/>
</dbReference>
<keyword evidence="2" id="KW-1185">Reference proteome</keyword>
<evidence type="ECO:0000313" key="1">
    <source>
        <dbReference type="EnsemblPlants" id="AVESA.00010b.r2.5CG0897260.1.CDS"/>
    </source>
</evidence>
<reference evidence="1" key="1">
    <citation type="submission" date="2021-05" db="EMBL/GenBank/DDBJ databases">
        <authorList>
            <person name="Scholz U."/>
            <person name="Mascher M."/>
            <person name="Fiebig A."/>
        </authorList>
    </citation>
    <scope>NUCLEOTIDE SEQUENCE [LARGE SCALE GENOMIC DNA]</scope>
</reference>
<organism evidence="1 2">
    <name type="scientific">Avena sativa</name>
    <name type="common">Oat</name>
    <dbReference type="NCBI Taxonomy" id="4498"/>
    <lineage>
        <taxon>Eukaryota</taxon>
        <taxon>Viridiplantae</taxon>
        <taxon>Streptophyta</taxon>
        <taxon>Embryophyta</taxon>
        <taxon>Tracheophyta</taxon>
        <taxon>Spermatophyta</taxon>
        <taxon>Magnoliopsida</taxon>
        <taxon>Liliopsida</taxon>
        <taxon>Poales</taxon>
        <taxon>Poaceae</taxon>
        <taxon>BOP clade</taxon>
        <taxon>Pooideae</taxon>
        <taxon>Poodae</taxon>
        <taxon>Poeae</taxon>
        <taxon>Poeae Chloroplast Group 1 (Aveneae type)</taxon>
        <taxon>Aveninae</taxon>
        <taxon>Avena</taxon>
    </lineage>
</organism>
<accession>A0ACD5Y3K1</accession>
<name>A0ACD5Y3K1_AVESA</name>
<proteinExistence type="predicted"/>
<evidence type="ECO:0000313" key="2">
    <source>
        <dbReference type="Proteomes" id="UP001732700"/>
    </source>
</evidence>